<evidence type="ECO:0000256" key="1">
    <source>
        <dbReference type="SAM" id="Phobius"/>
    </source>
</evidence>
<proteinExistence type="predicted"/>
<dbReference type="STRING" id="1346286.SAMN05444362_102339"/>
<keyword evidence="1" id="KW-0812">Transmembrane</keyword>
<reference evidence="3" key="1">
    <citation type="submission" date="2016-11" db="EMBL/GenBank/DDBJ databases">
        <authorList>
            <person name="Varghese N."/>
            <person name="Submissions S."/>
        </authorList>
    </citation>
    <scope>NUCLEOTIDE SEQUENCE [LARGE SCALE GENOMIC DNA]</scope>
    <source>
        <strain evidence="3">DSM 27370</strain>
    </source>
</reference>
<keyword evidence="3" id="KW-1185">Reference proteome</keyword>
<sequence length="81" mass="9558">MTDVAYNILCTQYRWLVSYISANYRIKVYSRAINRLVGVWGLVSLVGFDLCFKFLNRAYSSIDDKLTFKLRRGLKVTFYSR</sequence>
<keyword evidence="1" id="KW-1133">Transmembrane helix</keyword>
<gene>
    <name evidence="2" type="ORF">SAMN05444362_102339</name>
</gene>
<keyword evidence="1" id="KW-0472">Membrane</keyword>
<evidence type="ECO:0000313" key="2">
    <source>
        <dbReference type="EMBL" id="SHE85659.1"/>
    </source>
</evidence>
<dbReference type="EMBL" id="FQUC01000002">
    <property type="protein sequence ID" value="SHE85659.1"/>
    <property type="molecule type" value="Genomic_DNA"/>
</dbReference>
<protein>
    <submittedName>
        <fullName evidence="2">Uncharacterized protein</fullName>
    </submittedName>
</protein>
<dbReference type="AlphaFoldDB" id="A0A1M4WWQ2"/>
<name>A0A1M4WWQ2_9BACT</name>
<accession>A0A1M4WWQ2</accession>
<evidence type="ECO:0000313" key="3">
    <source>
        <dbReference type="Proteomes" id="UP000184480"/>
    </source>
</evidence>
<dbReference type="Proteomes" id="UP000184480">
    <property type="component" value="Unassembled WGS sequence"/>
</dbReference>
<feature type="transmembrane region" description="Helical" evidence="1">
    <location>
        <begin position="37"/>
        <end position="55"/>
    </location>
</feature>
<organism evidence="2 3">
    <name type="scientific">Dysgonomonas macrotermitis</name>
    <dbReference type="NCBI Taxonomy" id="1346286"/>
    <lineage>
        <taxon>Bacteria</taxon>
        <taxon>Pseudomonadati</taxon>
        <taxon>Bacteroidota</taxon>
        <taxon>Bacteroidia</taxon>
        <taxon>Bacteroidales</taxon>
        <taxon>Dysgonomonadaceae</taxon>
        <taxon>Dysgonomonas</taxon>
    </lineage>
</organism>